<keyword evidence="4 5" id="KW-0472">Membrane</keyword>
<feature type="compositionally biased region" description="Basic and acidic residues" evidence="6">
    <location>
        <begin position="387"/>
        <end position="408"/>
    </location>
</feature>
<reference evidence="8 9" key="1">
    <citation type="journal article" date="2018" name="Cell">
        <title>The Chara Genome: Secondary Complexity and Implications for Plant Terrestrialization.</title>
        <authorList>
            <person name="Nishiyama T."/>
            <person name="Sakayama H."/>
            <person name="Vries J.D."/>
            <person name="Buschmann H."/>
            <person name="Saint-Marcoux D."/>
            <person name="Ullrich K.K."/>
            <person name="Haas F.B."/>
            <person name="Vanderstraeten L."/>
            <person name="Becker D."/>
            <person name="Lang D."/>
            <person name="Vosolsobe S."/>
            <person name="Rombauts S."/>
            <person name="Wilhelmsson P.K.I."/>
            <person name="Janitza P."/>
            <person name="Kern R."/>
            <person name="Heyl A."/>
            <person name="Rumpler F."/>
            <person name="Villalobos L.I.A.C."/>
            <person name="Clay J.M."/>
            <person name="Skokan R."/>
            <person name="Toyoda A."/>
            <person name="Suzuki Y."/>
            <person name="Kagoshima H."/>
            <person name="Schijlen E."/>
            <person name="Tajeshwar N."/>
            <person name="Catarino B."/>
            <person name="Hetherington A.J."/>
            <person name="Saltykova A."/>
            <person name="Bonnot C."/>
            <person name="Breuninger H."/>
            <person name="Symeonidi A."/>
            <person name="Radhakrishnan G.V."/>
            <person name="Van Nieuwerburgh F."/>
            <person name="Deforce D."/>
            <person name="Chang C."/>
            <person name="Karol K.G."/>
            <person name="Hedrich R."/>
            <person name="Ulvskov P."/>
            <person name="Glockner G."/>
            <person name="Delwiche C.F."/>
            <person name="Petrasek J."/>
            <person name="Van de Peer Y."/>
            <person name="Friml J."/>
            <person name="Beilby M."/>
            <person name="Dolan L."/>
            <person name="Kohara Y."/>
            <person name="Sugano S."/>
            <person name="Fujiyama A."/>
            <person name="Delaux P.-M."/>
            <person name="Quint M."/>
            <person name="TheiBen G."/>
            <person name="Hagemann M."/>
            <person name="Harholt J."/>
            <person name="Dunand C."/>
            <person name="Zachgo S."/>
            <person name="Langdale J."/>
            <person name="Maumus F."/>
            <person name="Straeten D.V.D."/>
            <person name="Gould S.B."/>
            <person name="Rensing S.A."/>
        </authorList>
    </citation>
    <scope>NUCLEOTIDE SEQUENCE [LARGE SCALE GENOMIC DNA]</scope>
    <source>
        <strain evidence="8 9">S276</strain>
    </source>
</reference>
<gene>
    <name evidence="8" type="ORF">CBR_g19106</name>
</gene>
<feature type="repeat" description="Solcar" evidence="5">
    <location>
        <begin position="632"/>
        <end position="716"/>
    </location>
</feature>
<evidence type="ECO:0000256" key="6">
    <source>
        <dbReference type="SAM" id="MobiDB-lite"/>
    </source>
</evidence>
<feature type="compositionally biased region" description="Gly residues" evidence="6">
    <location>
        <begin position="236"/>
        <end position="248"/>
    </location>
</feature>
<comment type="subcellular location">
    <subcellularLocation>
        <location evidence="1">Membrane</location>
        <topology evidence="1">Multi-pass membrane protein</topology>
    </subcellularLocation>
</comment>
<feature type="region of interest" description="Disordered" evidence="6">
    <location>
        <begin position="207"/>
        <end position="249"/>
    </location>
</feature>
<feature type="region of interest" description="Disordered" evidence="6">
    <location>
        <begin position="274"/>
        <end position="310"/>
    </location>
</feature>
<dbReference type="InterPro" id="IPR018108">
    <property type="entry name" value="MCP_transmembrane"/>
</dbReference>
<name>A0A388KXD3_CHABU</name>
<evidence type="ECO:0000256" key="3">
    <source>
        <dbReference type="ARBA" id="ARBA00022737"/>
    </source>
</evidence>
<dbReference type="OrthoDB" id="1747031at2759"/>
<accession>A0A388KXD3</accession>
<feature type="repeat" description="Solcar" evidence="5">
    <location>
        <begin position="727"/>
        <end position="823"/>
    </location>
</feature>
<feature type="compositionally biased region" description="Polar residues" evidence="6">
    <location>
        <begin position="415"/>
        <end position="432"/>
    </location>
</feature>
<feature type="compositionally biased region" description="Basic and acidic residues" evidence="6">
    <location>
        <begin position="287"/>
        <end position="310"/>
    </location>
</feature>
<dbReference type="AlphaFoldDB" id="A0A388KXD3"/>
<keyword evidence="3" id="KW-0677">Repeat</keyword>
<protein>
    <recommendedName>
        <fullName evidence="10">Mitochondrial carrier protein</fullName>
    </recommendedName>
</protein>
<dbReference type="PROSITE" id="PS50920">
    <property type="entry name" value="SOLCAR"/>
    <property type="match status" value="2"/>
</dbReference>
<evidence type="ECO:0000256" key="1">
    <source>
        <dbReference type="ARBA" id="ARBA00004141"/>
    </source>
</evidence>
<keyword evidence="9" id="KW-1185">Reference proteome</keyword>
<dbReference type="Gene3D" id="1.50.40.10">
    <property type="entry name" value="Mitochondrial carrier domain"/>
    <property type="match status" value="2"/>
</dbReference>
<dbReference type="EMBL" id="BFEA01000209">
    <property type="protein sequence ID" value="GBG74701.1"/>
    <property type="molecule type" value="Genomic_DNA"/>
</dbReference>
<keyword evidence="7" id="KW-1133">Transmembrane helix</keyword>
<evidence type="ECO:0008006" key="10">
    <source>
        <dbReference type="Google" id="ProtNLM"/>
    </source>
</evidence>
<evidence type="ECO:0000256" key="5">
    <source>
        <dbReference type="PROSITE-ProRule" id="PRU00282"/>
    </source>
</evidence>
<feature type="transmembrane region" description="Helical" evidence="7">
    <location>
        <begin position="688"/>
        <end position="710"/>
    </location>
</feature>
<dbReference type="InterPro" id="IPR023395">
    <property type="entry name" value="MCP_dom_sf"/>
</dbReference>
<evidence type="ECO:0000313" key="8">
    <source>
        <dbReference type="EMBL" id="GBG74701.1"/>
    </source>
</evidence>
<feature type="compositionally biased region" description="Basic and acidic residues" evidence="6">
    <location>
        <begin position="433"/>
        <end position="446"/>
    </location>
</feature>
<keyword evidence="2 5" id="KW-0812">Transmembrane</keyword>
<feature type="transmembrane region" description="Helical" evidence="7">
    <location>
        <begin position="730"/>
        <end position="752"/>
    </location>
</feature>
<evidence type="ECO:0000256" key="4">
    <source>
        <dbReference type="ARBA" id="ARBA00023136"/>
    </source>
</evidence>
<dbReference type="Gramene" id="GBG74701">
    <property type="protein sequence ID" value="GBG74701"/>
    <property type="gene ID" value="CBR_g19106"/>
</dbReference>
<dbReference type="Proteomes" id="UP000265515">
    <property type="component" value="Unassembled WGS sequence"/>
</dbReference>
<evidence type="ECO:0000256" key="7">
    <source>
        <dbReference type="SAM" id="Phobius"/>
    </source>
</evidence>
<dbReference type="Pfam" id="PF00153">
    <property type="entry name" value="Mito_carr"/>
    <property type="match status" value="3"/>
</dbReference>
<organism evidence="8 9">
    <name type="scientific">Chara braunii</name>
    <name type="common">Braun's stonewort</name>
    <dbReference type="NCBI Taxonomy" id="69332"/>
    <lineage>
        <taxon>Eukaryota</taxon>
        <taxon>Viridiplantae</taxon>
        <taxon>Streptophyta</taxon>
        <taxon>Charophyceae</taxon>
        <taxon>Charales</taxon>
        <taxon>Characeae</taxon>
        <taxon>Chara</taxon>
    </lineage>
</organism>
<evidence type="ECO:0000313" key="9">
    <source>
        <dbReference type="Proteomes" id="UP000265515"/>
    </source>
</evidence>
<feature type="compositionally biased region" description="Basic and acidic residues" evidence="6">
    <location>
        <begin position="208"/>
        <end position="229"/>
    </location>
</feature>
<dbReference type="GO" id="GO:0016020">
    <property type="term" value="C:membrane"/>
    <property type="evidence" value="ECO:0007669"/>
    <property type="project" value="UniProtKB-SubCell"/>
</dbReference>
<sequence>MEWLKRFSRLLAEGRSANSTDKRNLTVRINVLDSSRLQARRESPMVVPTSISLPEKQQGYPQQDTSWVSSNRCGYGGGHGFRFRRLFAAAASSSSRTARQILNDDSKDAQSFQLGTIAGDLELSMVMESLSLETDGRYHAGGGGGDVVIGFQPTDHLRHRVHEGLGDGEDLVGRVGQGLARTRRRKWTSRRAPFAATSLNLLHGRGKGKVEGREAGMETDRANGREPNDRVCPLQEGGGGEENGGVKGDGQNALSGKSCSFAAAAVLSLLQGSGSGSVLCRSSAKGDMGERETVAGEPTRTTKESRQARGHLLEEEKKKDKVNGNQDHCRMTRVRQAGNKPAMAEDLLEYASLGVRRIAKGKQGGEQVLEKKWKLINHSQRASQAVSREEEGDSHVDEDKPAKTKAQEKPGMLLNSPTHTSEMSENRSQMSEKTQKHSEMSENGCDKGKLGEEMCLDMRLQRLKTTGERLASAISNVQVSDNGLKTEMPEEKNSDVGTKELVAEVSRGLSEIGKDLRIPVTSTYIPPVGPVRALELKQLLCGALAGGAAATAVGPLTALVTRMVARSAPPQSTPQVLGSVLKMQGFQLLTFLRNVLIVSTARGIDFVTYETVRRRILGVPRGKEPRVLPFSRGISLATLPGAAAGVMATLTVYPAVNLVDRINAEPSRYKGLPDALIKVLRNEGVSHLYTGLAPTLLVLVPSAIVNYYTYNTLKNLYIRRHLEVDRINSWNTIWMGAVAGAVARFMTFPLVVTRMDMTFSLATDPVFNWAPSPQGFTNTWSALHTIIQNDGIMGLYRGVVPSVVSVAPRSAVEWAVYEAAKRVFIAVGEEDRNQFKDASETA</sequence>
<comment type="caution">
    <text evidence="8">The sequence shown here is derived from an EMBL/GenBank/DDBJ whole genome shotgun (WGS) entry which is preliminary data.</text>
</comment>
<dbReference type="STRING" id="69332.A0A388KXD3"/>
<evidence type="ECO:0000256" key="2">
    <source>
        <dbReference type="ARBA" id="ARBA00022692"/>
    </source>
</evidence>
<proteinExistence type="predicted"/>
<dbReference type="SUPFAM" id="SSF103506">
    <property type="entry name" value="Mitochondrial carrier"/>
    <property type="match status" value="1"/>
</dbReference>
<feature type="region of interest" description="Disordered" evidence="6">
    <location>
        <begin position="378"/>
        <end position="446"/>
    </location>
</feature>
<dbReference type="PANTHER" id="PTHR24089">
    <property type="entry name" value="SOLUTE CARRIER FAMILY 25"/>
    <property type="match status" value="1"/>
</dbReference>